<organism evidence="2 3">
    <name type="scientific">Shouchella clausii</name>
    <name type="common">Alkalihalobacillus clausii</name>
    <dbReference type="NCBI Taxonomy" id="79880"/>
    <lineage>
        <taxon>Bacteria</taxon>
        <taxon>Bacillati</taxon>
        <taxon>Bacillota</taxon>
        <taxon>Bacilli</taxon>
        <taxon>Bacillales</taxon>
        <taxon>Bacillaceae</taxon>
        <taxon>Shouchella</taxon>
    </lineage>
</organism>
<accession>A0A268P4V3</accession>
<comment type="caution">
    <text evidence="2">The sequence shown here is derived from an EMBL/GenBank/DDBJ whole genome shotgun (WGS) entry which is preliminary data.</text>
</comment>
<dbReference type="PROSITE" id="PS51257">
    <property type="entry name" value="PROKAR_LIPOPROTEIN"/>
    <property type="match status" value="1"/>
</dbReference>
<gene>
    <name evidence="2" type="ORF">CHH72_04975</name>
</gene>
<evidence type="ECO:0000313" key="2">
    <source>
        <dbReference type="EMBL" id="PAE90335.1"/>
    </source>
</evidence>
<sequence>MKKVLLVLLSVFMLAACGGKNEPVQLSFDEIEDLNLDDQVKAIIDNTELLEDYEIVIENNSVAIIYPATHISDSSLALDDSNESFPNVAMTLVEHLSVLEFDETVITSYEPTETTGITGLTKVSALFNRDTVKELDFEEWKDEREKFPQRFYRYSDGYLIRGTVWENLGEEKQEAIGNESKNAVNSDSQFWEYYGSYVE</sequence>
<evidence type="ECO:0000313" key="3">
    <source>
        <dbReference type="Proteomes" id="UP000216207"/>
    </source>
</evidence>
<evidence type="ECO:0000256" key="1">
    <source>
        <dbReference type="SAM" id="SignalP"/>
    </source>
</evidence>
<feature type="chain" id="PRO_5038369827" description="DUF4825 domain-containing protein" evidence="1">
    <location>
        <begin position="16"/>
        <end position="199"/>
    </location>
</feature>
<dbReference type="AlphaFoldDB" id="A0A268P4V3"/>
<name>A0A268P4V3_SHOCL</name>
<dbReference type="RefSeq" id="WP_095326210.1">
    <property type="nucleotide sequence ID" value="NZ_BOQQ01000003.1"/>
</dbReference>
<proteinExistence type="predicted"/>
<dbReference type="Proteomes" id="UP000216207">
    <property type="component" value="Unassembled WGS sequence"/>
</dbReference>
<dbReference type="EMBL" id="NPCC01000005">
    <property type="protein sequence ID" value="PAE90335.1"/>
    <property type="molecule type" value="Genomic_DNA"/>
</dbReference>
<reference evidence="2 3" key="1">
    <citation type="submission" date="2017-07" db="EMBL/GenBank/DDBJ databases">
        <title>Isolation and whole genome analysis of endospore-forming bacteria from heroin.</title>
        <authorList>
            <person name="Kalinowski J."/>
            <person name="Ahrens B."/>
            <person name="Al-Dilaimi A."/>
            <person name="Winkler A."/>
            <person name="Wibberg D."/>
            <person name="Schleenbecker U."/>
            <person name="Ruckert C."/>
            <person name="Wolfel R."/>
            <person name="Grass G."/>
        </authorList>
    </citation>
    <scope>NUCLEOTIDE SEQUENCE [LARGE SCALE GENOMIC DNA]</scope>
    <source>
        <strain evidence="2 3">7539</strain>
    </source>
</reference>
<evidence type="ECO:0008006" key="4">
    <source>
        <dbReference type="Google" id="ProtNLM"/>
    </source>
</evidence>
<feature type="signal peptide" evidence="1">
    <location>
        <begin position="1"/>
        <end position="15"/>
    </location>
</feature>
<keyword evidence="1" id="KW-0732">Signal</keyword>
<protein>
    <recommendedName>
        <fullName evidence="4">DUF4825 domain-containing protein</fullName>
    </recommendedName>
</protein>